<evidence type="ECO:0000256" key="1">
    <source>
        <dbReference type="SAM" id="MobiDB-lite"/>
    </source>
</evidence>
<evidence type="ECO:0000313" key="4">
    <source>
        <dbReference type="Proteomes" id="UP000701853"/>
    </source>
</evidence>
<reference evidence="3 4" key="1">
    <citation type="journal article" date="2021" name="bioRxiv">
        <title>The Gossypium anomalum genome as a resource for cotton improvement and evolutionary analysis of hybrid incompatibility.</title>
        <authorList>
            <person name="Grover C.E."/>
            <person name="Yuan D."/>
            <person name="Arick M.A."/>
            <person name="Miller E.R."/>
            <person name="Hu G."/>
            <person name="Peterson D.G."/>
            <person name="Wendel J.F."/>
            <person name="Udall J.A."/>
        </authorList>
    </citation>
    <scope>NUCLEOTIDE SEQUENCE [LARGE SCALE GENOMIC DNA]</scope>
    <source>
        <strain evidence="3">JFW-Udall</strain>
        <tissue evidence="3">Leaf</tissue>
    </source>
</reference>
<dbReference type="Gene3D" id="3.80.10.10">
    <property type="entry name" value="Ribonuclease Inhibitor"/>
    <property type="match status" value="1"/>
</dbReference>
<feature type="region of interest" description="Disordered" evidence="1">
    <location>
        <begin position="499"/>
        <end position="527"/>
    </location>
</feature>
<proteinExistence type="predicted"/>
<dbReference type="InterPro" id="IPR032675">
    <property type="entry name" value="LRR_dom_sf"/>
</dbReference>
<dbReference type="SUPFAM" id="SSF81383">
    <property type="entry name" value="F-box domain"/>
    <property type="match status" value="1"/>
</dbReference>
<evidence type="ECO:0000259" key="2">
    <source>
        <dbReference type="Pfam" id="PF12937"/>
    </source>
</evidence>
<dbReference type="FunFam" id="1.20.1280.50:FF:000115">
    <property type="entry name" value="F-box protein At4g02760-like"/>
    <property type="match status" value="1"/>
</dbReference>
<dbReference type="PANTHER" id="PTHR16134">
    <property type="entry name" value="F-BOX/TPR REPEAT PROTEIN POF3"/>
    <property type="match status" value="1"/>
</dbReference>
<dbReference type="PANTHER" id="PTHR16134:SF73">
    <property type="entry name" value="F-BOX DOMAIN-CONTAINING PROTEIN"/>
    <property type="match status" value="1"/>
</dbReference>
<dbReference type="GO" id="GO:0019005">
    <property type="term" value="C:SCF ubiquitin ligase complex"/>
    <property type="evidence" value="ECO:0007669"/>
    <property type="project" value="TreeGrafter"/>
</dbReference>
<dbReference type="EMBL" id="JAHUZN010000011">
    <property type="protein sequence ID" value="KAG8477719.1"/>
    <property type="molecule type" value="Genomic_DNA"/>
</dbReference>
<feature type="region of interest" description="Disordered" evidence="1">
    <location>
        <begin position="1"/>
        <end position="25"/>
    </location>
</feature>
<feature type="domain" description="F-box" evidence="2">
    <location>
        <begin position="103"/>
        <end position="147"/>
    </location>
</feature>
<gene>
    <name evidence="3" type="ORF">CXB51_027560</name>
</gene>
<sequence length="551" mass="60672">MDTLLHPSTSSMAKRPCPSSAENSMLPSSFSQMDNLLLSFLSLSDSSSPVSLDLSFDRLLESAPSDADQSLLIDRAHNLGSLLLRAANRSARKRASHHNSIAWALPPDLTIKVFSMLDSQSLCYAAATCSMFNKCAMDPLCYANIDLTTVVPKVNNAVVSTMIQRAGKSFRSLKLGIVPGPTSSPGSCQPLVYSIRNSVDVSSFSWNDKKTRQGKESSILTRSCLYPLSGDNGAAGTLLRRLHLYNIERMDNASFCVALAACPSLLDLEIVGLHVELRQTLMSVSSNCHLIERLFFESSKTGRDDSLKSPTCVDLVNNCPNISSLSLRGFKLHDYKVRILVKVLGRVGLHKYLEFWSSGCCLPGRVGFRKLKYADFSTSYSISGTFLRNLGSGFGGNLLEVLILRDCMHLKEVEVARFLTAVLAGDFKFLRYLDISNREGLASEGDWYQRSYNSRIIPLKQVLEVRPNICLLAEFPSEGCYIDIDHMFDSDVNSEISLPSQLSSHTSDGSLLMSSSESSYNSDQGSGNEEYQVSGFVIYEESSDEVDFLVV</sequence>
<dbReference type="Pfam" id="PF12937">
    <property type="entry name" value="F-box-like"/>
    <property type="match status" value="1"/>
</dbReference>
<feature type="compositionally biased region" description="Low complexity" evidence="1">
    <location>
        <begin position="503"/>
        <end position="526"/>
    </location>
</feature>
<dbReference type="InterPro" id="IPR001810">
    <property type="entry name" value="F-box_dom"/>
</dbReference>
<dbReference type="GO" id="GO:0031146">
    <property type="term" value="P:SCF-dependent proteasomal ubiquitin-dependent protein catabolic process"/>
    <property type="evidence" value="ECO:0007669"/>
    <property type="project" value="TreeGrafter"/>
</dbReference>
<name>A0A8J5Y5Z6_9ROSI</name>
<keyword evidence="4" id="KW-1185">Reference proteome</keyword>
<protein>
    <recommendedName>
        <fullName evidence="2">F-box domain-containing protein</fullName>
    </recommendedName>
</protein>
<dbReference type="Proteomes" id="UP000701853">
    <property type="component" value="Chromosome 11"/>
</dbReference>
<feature type="compositionally biased region" description="Polar residues" evidence="1">
    <location>
        <begin position="1"/>
        <end position="12"/>
    </location>
</feature>
<dbReference type="SUPFAM" id="SSF52047">
    <property type="entry name" value="RNI-like"/>
    <property type="match status" value="1"/>
</dbReference>
<dbReference type="FunFam" id="3.80.10.10:FF:001044">
    <property type="entry name" value="F-box protein isoform A"/>
    <property type="match status" value="1"/>
</dbReference>
<dbReference type="AlphaFoldDB" id="A0A8J5Y5Z6"/>
<comment type="caution">
    <text evidence="3">The sequence shown here is derived from an EMBL/GenBank/DDBJ whole genome shotgun (WGS) entry which is preliminary data.</text>
</comment>
<organism evidence="3 4">
    <name type="scientific">Gossypium anomalum</name>
    <dbReference type="NCBI Taxonomy" id="47600"/>
    <lineage>
        <taxon>Eukaryota</taxon>
        <taxon>Viridiplantae</taxon>
        <taxon>Streptophyta</taxon>
        <taxon>Embryophyta</taxon>
        <taxon>Tracheophyta</taxon>
        <taxon>Spermatophyta</taxon>
        <taxon>Magnoliopsida</taxon>
        <taxon>eudicotyledons</taxon>
        <taxon>Gunneridae</taxon>
        <taxon>Pentapetalae</taxon>
        <taxon>rosids</taxon>
        <taxon>malvids</taxon>
        <taxon>Malvales</taxon>
        <taxon>Malvaceae</taxon>
        <taxon>Malvoideae</taxon>
        <taxon>Gossypium</taxon>
    </lineage>
</organism>
<dbReference type="InterPro" id="IPR036047">
    <property type="entry name" value="F-box-like_dom_sf"/>
</dbReference>
<accession>A0A8J5Y5Z6</accession>
<evidence type="ECO:0000313" key="3">
    <source>
        <dbReference type="EMBL" id="KAG8477719.1"/>
    </source>
</evidence>
<dbReference type="OrthoDB" id="10257471at2759"/>